<name>A0A368FBC2_ANCCA</name>
<protein>
    <submittedName>
        <fullName evidence="1">Uncharacterized protein</fullName>
    </submittedName>
</protein>
<gene>
    <name evidence="1" type="ORF">ANCCAN_24882</name>
</gene>
<sequence length="43" mass="4894">MKSWYISVCLSGSLMEHWVRLDHTTTSTKGNLMEGDARNPRIA</sequence>
<dbReference type="AlphaFoldDB" id="A0A368FBC2"/>
<organism evidence="1 2">
    <name type="scientific">Ancylostoma caninum</name>
    <name type="common">Dog hookworm</name>
    <dbReference type="NCBI Taxonomy" id="29170"/>
    <lineage>
        <taxon>Eukaryota</taxon>
        <taxon>Metazoa</taxon>
        <taxon>Ecdysozoa</taxon>
        <taxon>Nematoda</taxon>
        <taxon>Chromadorea</taxon>
        <taxon>Rhabditida</taxon>
        <taxon>Rhabditina</taxon>
        <taxon>Rhabditomorpha</taxon>
        <taxon>Strongyloidea</taxon>
        <taxon>Ancylostomatidae</taxon>
        <taxon>Ancylostomatinae</taxon>
        <taxon>Ancylostoma</taxon>
    </lineage>
</organism>
<comment type="caution">
    <text evidence="1">The sequence shown here is derived from an EMBL/GenBank/DDBJ whole genome shotgun (WGS) entry which is preliminary data.</text>
</comment>
<proteinExistence type="predicted"/>
<reference evidence="1 2" key="1">
    <citation type="submission" date="2014-10" db="EMBL/GenBank/DDBJ databases">
        <title>Draft genome of the hookworm Ancylostoma caninum.</title>
        <authorList>
            <person name="Mitreva M."/>
        </authorList>
    </citation>
    <scope>NUCLEOTIDE SEQUENCE [LARGE SCALE GENOMIC DNA]</scope>
    <source>
        <strain evidence="1 2">Baltimore</strain>
    </source>
</reference>
<evidence type="ECO:0000313" key="1">
    <source>
        <dbReference type="EMBL" id="RCN29362.1"/>
    </source>
</evidence>
<keyword evidence="2" id="KW-1185">Reference proteome</keyword>
<dbReference type="Proteomes" id="UP000252519">
    <property type="component" value="Unassembled WGS sequence"/>
</dbReference>
<evidence type="ECO:0000313" key="2">
    <source>
        <dbReference type="Proteomes" id="UP000252519"/>
    </source>
</evidence>
<dbReference type="EMBL" id="JOJR01001992">
    <property type="protein sequence ID" value="RCN29362.1"/>
    <property type="molecule type" value="Genomic_DNA"/>
</dbReference>
<accession>A0A368FBC2</accession>